<accession>A0A9D1DJV7</accession>
<dbReference type="Pfam" id="PF13472">
    <property type="entry name" value="Lipase_GDSL_2"/>
    <property type="match status" value="1"/>
</dbReference>
<protein>
    <recommendedName>
        <fullName evidence="1">SGNH hydrolase-type esterase domain-containing protein</fullName>
    </recommendedName>
</protein>
<feature type="domain" description="SGNH hydrolase-type esterase" evidence="1">
    <location>
        <begin position="5"/>
        <end position="180"/>
    </location>
</feature>
<reference evidence="2" key="1">
    <citation type="submission" date="2020-10" db="EMBL/GenBank/DDBJ databases">
        <authorList>
            <person name="Gilroy R."/>
        </authorList>
    </citation>
    <scope>NUCLEOTIDE SEQUENCE</scope>
    <source>
        <strain evidence="2">ChiGjej3B3-7149</strain>
    </source>
</reference>
<proteinExistence type="predicted"/>
<name>A0A9D1DJV7_9FIRM</name>
<dbReference type="Proteomes" id="UP000824238">
    <property type="component" value="Unassembled WGS sequence"/>
</dbReference>
<comment type="caution">
    <text evidence="2">The sequence shown here is derived from an EMBL/GenBank/DDBJ whole genome shotgun (WGS) entry which is preliminary data.</text>
</comment>
<reference evidence="2" key="2">
    <citation type="journal article" date="2021" name="PeerJ">
        <title>Extensive microbial diversity within the chicken gut microbiome revealed by metagenomics and culture.</title>
        <authorList>
            <person name="Gilroy R."/>
            <person name="Ravi A."/>
            <person name="Getino M."/>
            <person name="Pursley I."/>
            <person name="Horton D.L."/>
            <person name="Alikhan N.F."/>
            <person name="Baker D."/>
            <person name="Gharbi K."/>
            <person name="Hall N."/>
            <person name="Watson M."/>
            <person name="Adriaenssens E.M."/>
            <person name="Foster-Nyarko E."/>
            <person name="Jarju S."/>
            <person name="Secka A."/>
            <person name="Antonio M."/>
            <person name="Oren A."/>
            <person name="Chaudhuri R.R."/>
            <person name="La Ragione R."/>
            <person name="Hildebrand F."/>
            <person name="Pallen M.J."/>
        </authorList>
    </citation>
    <scope>NUCLEOTIDE SEQUENCE</scope>
    <source>
        <strain evidence="2">ChiGjej3B3-7149</strain>
    </source>
</reference>
<gene>
    <name evidence="2" type="ORF">IAD36_00875</name>
</gene>
<sequence>MRIICFGDSNTWGYDPRSYIGEQYPRNVRWQGRLAALPGLDVVNCGVNGRSIPNTPARISAACAEIGRCLPAETLVVMLGGNDLLSQPDFCAEDVAERMESFLRVALSELAPARTLLVSPPPMRPGAWVGEGRLVTESQRLGACLAETARELGIDFADAAEWDPELCFDGVHLSERGHAAVFEGMRRALGV</sequence>
<dbReference type="PANTHER" id="PTHR30383">
    <property type="entry name" value="THIOESTERASE 1/PROTEASE 1/LYSOPHOSPHOLIPASE L1"/>
    <property type="match status" value="1"/>
</dbReference>
<dbReference type="InterPro" id="IPR051532">
    <property type="entry name" value="Ester_Hydrolysis_Enzymes"/>
</dbReference>
<evidence type="ECO:0000313" key="2">
    <source>
        <dbReference type="EMBL" id="HIR54148.1"/>
    </source>
</evidence>
<dbReference type="InterPro" id="IPR036514">
    <property type="entry name" value="SGNH_hydro_sf"/>
</dbReference>
<organism evidence="2 3">
    <name type="scientific">Candidatus Scatomorpha intestinigallinarum</name>
    <dbReference type="NCBI Taxonomy" id="2840923"/>
    <lineage>
        <taxon>Bacteria</taxon>
        <taxon>Bacillati</taxon>
        <taxon>Bacillota</taxon>
        <taxon>Clostridia</taxon>
        <taxon>Eubacteriales</taxon>
        <taxon>Candidatus Scatomorpha</taxon>
    </lineage>
</organism>
<dbReference type="SUPFAM" id="SSF52266">
    <property type="entry name" value="SGNH hydrolase"/>
    <property type="match status" value="1"/>
</dbReference>
<dbReference type="AlphaFoldDB" id="A0A9D1DJV7"/>
<evidence type="ECO:0000259" key="1">
    <source>
        <dbReference type="Pfam" id="PF13472"/>
    </source>
</evidence>
<dbReference type="InterPro" id="IPR013830">
    <property type="entry name" value="SGNH_hydro"/>
</dbReference>
<dbReference type="EMBL" id="DVHH01000020">
    <property type="protein sequence ID" value="HIR54148.1"/>
    <property type="molecule type" value="Genomic_DNA"/>
</dbReference>
<evidence type="ECO:0000313" key="3">
    <source>
        <dbReference type="Proteomes" id="UP000824238"/>
    </source>
</evidence>
<dbReference type="Gene3D" id="3.40.50.1110">
    <property type="entry name" value="SGNH hydrolase"/>
    <property type="match status" value="1"/>
</dbReference>
<dbReference type="PANTHER" id="PTHR30383:SF29">
    <property type="entry name" value="SGNH HYDROLASE-TYPE ESTERASE DOMAIN-CONTAINING PROTEIN"/>
    <property type="match status" value="1"/>
</dbReference>